<sequence>MRRTTLSLTLTAALTLGGCDFAPHYVRPALPVPPTLPAASPDPSAVDPADVAWRDFFTEPRLQKLIELALANNRDLRIAVANVAQSRAQFGERKAELFPTISASGSATFEKQSRGQLATQGVPTSGVSTPRRIDIYQGSIGISSWEIDLFGRLRNQSKEAFETYLASEEARNAAQVLLISEVATAYLTLGADQAGLAVATATVTSNRTMLDLARTRLKVGTASELDVRQAQTSYESALADSARRKTLVAQDLNALQLLVGAAPPAELLPNGLPENGATIPHLPVALPSMVLLRRPDIAEAEHKLRAANADIGAARAAFFPTISLTAALGTLSPALSGLFGSGNGNWSVEPQATLPIFDFGKNAANLRYSKASRDVAIAQYEKAIQTGFKEVADALAQRATIGDQLAAQTGLQEAAAASLRLSDLRYRTGVDPFLTVLDAQRTLYSAQQTLVTTRLTEQSNMVELYRSLGGGLR</sequence>
<dbReference type="InterPro" id="IPR003423">
    <property type="entry name" value="OMP_efflux"/>
</dbReference>
<keyword evidence="2" id="KW-0449">Lipoprotein</keyword>
<dbReference type="EMBL" id="JAAOZC010000009">
    <property type="protein sequence ID" value="NIJ09278.1"/>
    <property type="molecule type" value="Genomic_DNA"/>
</dbReference>
<dbReference type="Gene3D" id="1.20.1600.10">
    <property type="entry name" value="Outer membrane efflux proteins (OEP)"/>
    <property type="match status" value="1"/>
</dbReference>
<dbReference type="SUPFAM" id="SSF56954">
    <property type="entry name" value="Outer membrane efflux proteins (OEP)"/>
    <property type="match status" value="1"/>
</dbReference>
<dbReference type="Proteomes" id="UP000727456">
    <property type="component" value="Unassembled WGS sequence"/>
</dbReference>
<evidence type="ECO:0000313" key="3">
    <source>
        <dbReference type="EMBL" id="NIJ09278.1"/>
    </source>
</evidence>
<dbReference type="InterPro" id="IPR010131">
    <property type="entry name" value="MdtP/NodT-like"/>
</dbReference>
<dbReference type="RefSeq" id="WP_167074739.1">
    <property type="nucleotide sequence ID" value="NZ_JAAOZC010000009.1"/>
</dbReference>
<evidence type="ECO:0000313" key="4">
    <source>
        <dbReference type="Proteomes" id="UP000727456"/>
    </source>
</evidence>
<dbReference type="Pfam" id="PF02321">
    <property type="entry name" value="OEP"/>
    <property type="match status" value="2"/>
</dbReference>
<dbReference type="PANTHER" id="PTHR30203:SF32">
    <property type="entry name" value="CATION EFFLUX SYSTEM PROTEIN CUSC"/>
    <property type="match status" value="1"/>
</dbReference>
<comment type="subcellular location">
    <subcellularLocation>
        <location evidence="2">Cell membrane</location>
        <topology evidence="2">Lipid-anchor</topology>
    </subcellularLocation>
</comment>
<protein>
    <submittedName>
        <fullName evidence="3">Multidrug efflux system outer membrane protein</fullName>
    </submittedName>
</protein>
<reference evidence="3 4" key="1">
    <citation type="submission" date="2020-03" db="EMBL/GenBank/DDBJ databases">
        <title>Genomic Encyclopedia of Type Strains, Phase III (KMG-III): the genomes of soil and plant-associated and newly described type strains.</title>
        <authorList>
            <person name="Whitman W."/>
        </authorList>
    </citation>
    <scope>NUCLEOTIDE SEQUENCE [LARGE SCALE GENOMIC DNA]</scope>
    <source>
        <strain evidence="3 4">CECT 8804</strain>
    </source>
</reference>
<comment type="similarity">
    <text evidence="1 2">Belongs to the outer membrane factor (OMF) (TC 1.B.17) family.</text>
</comment>
<keyword evidence="4" id="KW-1185">Reference proteome</keyword>
<proteinExistence type="inferred from homology"/>
<accession>A0ABX0TUS0</accession>
<evidence type="ECO:0000256" key="2">
    <source>
        <dbReference type="RuleBase" id="RU362097"/>
    </source>
</evidence>
<name>A0ABX0TUS0_9SPHN</name>
<dbReference type="NCBIfam" id="TIGR01845">
    <property type="entry name" value="outer_NodT"/>
    <property type="match status" value="1"/>
</dbReference>
<evidence type="ECO:0000256" key="1">
    <source>
        <dbReference type="ARBA" id="ARBA00007613"/>
    </source>
</evidence>
<dbReference type="PROSITE" id="PS51257">
    <property type="entry name" value="PROKAR_LIPOPROTEIN"/>
    <property type="match status" value="1"/>
</dbReference>
<organism evidence="3 4">
    <name type="scientific">Sphingomonas vulcanisoli</name>
    <dbReference type="NCBI Taxonomy" id="1658060"/>
    <lineage>
        <taxon>Bacteria</taxon>
        <taxon>Pseudomonadati</taxon>
        <taxon>Pseudomonadota</taxon>
        <taxon>Alphaproteobacteria</taxon>
        <taxon>Sphingomonadales</taxon>
        <taxon>Sphingomonadaceae</taxon>
        <taxon>Sphingomonas</taxon>
    </lineage>
</organism>
<keyword evidence="2" id="KW-1134">Transmembrane beta strand</keyword>
<dbReference type="PANTHER" id="PTHR30203">
    <property type="entry name" value="OUTER MEMBRANE CATION EFFLUX PROTEIN"/>
    <property type="match status" value="1"/>
</dbReference>
<keyword evidence="2" id="KW-0812">Transmembrane</keyword>
<gene>
    <name evidence="3" type="ORF">FHS31_002910</name>
</gene>
<comment type="caution">
    <text evidence="3">The sequence shown here is derived from an EMBL/GenBank/DDBJ whole genome shotgun (WGS) entry which is preliminary data.</text>
</comment>
<keyword evidence="2" id="KW-0564">Palmitate</keyword>
<dbReference type="Gene3D" id="2.20.200.10">
    <property type="entry name" value="Outer membrane efflux proteins (OEP)"/>
    <property type="match status" value="1"/>
</dbReference>
<keyword evidence="2" id="KW-0472">Membrane</keyword>